<evidence type="ECO:0000256" key="3">
    <source>
        <dbReference type="ARBA" id="ARBA00023242"/>
    </source>
</evidence>
<dbReference type="InterPro" id="IPR016050">
    <property type="entry name" value="Proteasome_bsu_CS"/>
</dbReference>
<dbReference type="PROSITE" id="PS00854">
    <property type="entry name" value="PROTEASOME_BETA_1"/>
    <property type="match status" value="1"/>
</dbReference>
<sequence>MALYAPQPPMQQGHSQTAAPIQHRWDPYSDNGGTILAIAGADFSVIAGDTRQSEGYNIQTRYARKVWQLTDNAVLATNGFAADGQNFVKRVKQRLEWYEHAHHKQMPLKAIARMIQTMLYGRRFFPYYVYNILGGIEEDGTGAVYSYDPVGSYEREACRAAGAAQSLVQPFLDNQIYFKNQTPEPGAPPFIPGTLPLATVLALVVDSFTSATERHIEVGDGLEMYVVMKEGRSTDDLLGEGKLPEGVEVEELGALGEGAGNRTFLVKRPLKRD</sequence>
<name>A0AAD9FKJ9_PAPLA</name>
<comment type="subunit">
    <text evidence="5">Component of the proteasome complex.</text>
</comment>
<dbReference type="InterPro" id="IPR029055">
    <property type="entry name" value="Ntn_hydrolases_N"/>
</dbReference>
<dbReference type="FunFam" id="3.60.20.10:FF:000027">
    <property type="entry name" value="Proteasome subunit beta type-6"/>
    <property type="match status" value="1"/>
</dbReference>
<evidence type="ECO:0000256" key="1">
    <source>
        <dbReference type="ARBA" id="ARBA00022490"/>
    </source>
</evidence>
<comment type="subcellular location">
    <subcellularLocation>
        <location evidence="5">Cytoplasm</location>
    </subcellularLocation>
    <subcellularLocation>
        <location evidence="5">Nucleus</location>
    </subcellularLocation>
</comment>
<dbReference type="InterPro" id="IPR001353">
    <property type="entry name" value="Proteasome_sua/b"/>
</dbReference>
<evidence type="ECO:0000256" key="4">
    <source>
        <dbReference type="ARBA" id="ARBA00026071"/>
    </source>
</evidence>
<accession>A0AAD9FKJ9</accession>
<dbReference type="GO" id="GO:0005737">
    <property type="term" value="C:cytoplasm"/>
    <property type="evidence" value="ECO:0007669"/>
    <property type="project" value="UniProtKB-SubCell"/>
</dbReference>
<protein>
    <recommendedName>
        <fullName evidence="5">Proteasome subunit beta</fullName>
    </recommendedName>
</protein>
<dbReference type="CDD" id="cd03757">
    <property type="entry name" value="proteasome_beta_type_1"/>
    <property type="match status" value="1"/>
</dbReference>
<evidence type="ECO:0000313" key="7">
    <source>
        <dbReference type="Proteomes" id="UP001182556"/>
    </source>
</evidence>
<dbReference type="PROSITE" id="PS51476">
    <property type="entry name" value="PROTEASOME_BETA_2"/>
    <property type="match status" value="1"/>
</dbReference>
<dbReference type="InterPro" id="IPR023333">
    <property type="entry name" value="Proteasome_suB-type"/>
</dbReference>
<dbReference type="Proteomes" id="UP001182556">
    <property type="component" value="Unassembled WGS sequence"/>
</dbReference>
<comment type="caution">
    <text evidence="6">The sequence shown here is derived from an EMBL/GenBank/DDBJ whole genome shotgun (WGS) entry which is preliminary data.</text>
</comment>
<dbReference type="SUPFAM" id="SSF56235">
    <property type="entry name" value="N-terminal nucleophile aminohydrolases (Ntn hydrolases)"/>
    <property type="match status" value="1"/>
</dbReference>
<dbReference type="PANTHER" id="PTHR32194">
    <property type="entry name" value="METALLOPROTEASE TLDD"/>
    <property type="match status" value="1"/>
</dbReference>
<keyword evidence="2 5" id="KW-0647">Proteasome</keyword>
<dbReference type="EMBL" id="JAODAN010000008">
    <property type="protein sequence ID" value="KAK1922720.1"/>
    <property type="molecule type" value="Genomic_DNA"/>
</dbReference>
<dbReference type="AlphaFoldDB" id="A0AAD9FKJ9"/>
<keyword evidence="7" id="KW-1185">Reference proteome</keyword>
<proteinExistence type="inferred from homology"/>
<reference evidence="6" key="1">
    <citation type="submission" date="2023-02" db="EMBL/GenBank/DDBJ databases">
        <title>Identification and recombinant expression of a fungal hydrolase from Papiliotrema laurentii that hydrolyzes apple cutin and clears colloidal polyester polyurethane.</title>
        <authorList>
            <consortium name="DOE Joint Genome Institute"/>
            <person name="Roman V.A."/>
            <person name="Bojanowski C."/>
            <person name="Crable B.R."/>
            <person name="Wagner D.N."/>
            <person name="Hung C.S."/>
            <person name="Nadeau L.J."/>
            <person name="Schratz L."/>
            <person name="Haridas S."/>
            <person name="Pangilinan J."/>
            <person name="Lipzen A."/>
            <person name="Na H."/>
            <person name="Yan M."/>
            <person name="Ng V."/>
            <person name="Grigoriev I.V."/>
            <person name="Spatafora J.W."/>
            <person name="Barlow D."/>
            <person name="Biffinger J."/>
            <person name="Kelley-Loughnane N."/>
            <person name="Varaljay V.A."/>
            <person name="Crookes-Goodson W.J."/>
        </authorList>
    </citation>
    <scope>NUCLEOTIDE SEQUENCE</scope>
    <source>
        <strain evidence="6">5307AH</strain>
    </source>
</reference>
<organism evidence="6 7">
    <name type="scientific">Papiliotrema laurentii</name>
    <name type="common">Cryptococcus laurentii</name>
    <dbReference type="NCBI Taxonomy" id="5418"/>
    <lineage>
        <taxon>Eukaryota</taxon>
        <taxon>Fungi</taxon>
        <taxon>Dikarya</taxon>
        <taxon>Basidiomycota</taxon>
        <taxon>Agaricomycotina</taxon>
        <taxon>Tremellomycetes</taxon>
        <taxon>Tremellales</taxon>
        <taxon>Rhynchogastremaceae</taxon>
        <taxon>Papiliotrema</taxon>
    </lineage>
</organism>
<comment type="subunit">
    <text evidence="4">The 26S proteasome consists of a 20S proteasome core and two 19S regulatory subunits. The 20S proteasome core is composed of 28 subunits that are arranged in four stacked rings, resulting in a barrel-shaped structure. The two end rings are each formed by seven alpha subunits, and the two central rings are each formed by seven beta subunits. The catalytic chamber with the active sites is on the inside of the barrel.</text>
</comment>
<dbReference type="Gene3D" id="3.60.20.10">
    <property type="entry name" value="Glutamine Phosphoribosylpyrophosphate, subunit 1, domain 1"/>
    <property type="match status" value="1"/>
</dbReference>
<evidence type="ECO:0000256" key="5">
    <source>
        <dbReference type="RuleBase" id="RU004203"/>
    </source>
</evidence>
<evidence type="ECO:0000256" key="2">
    <source>
        <dbReference type="ARBA" id="ARBA00022942"/>
    </source>
</evidence>
<evidence type="ECO:0000313" key="6">
    <source>
        <dbReference type="EMBL" id="KAK1922720.1"/>
    </source>
</evidence>
<keyword evidence="3 5" id="KW-0539">Nucleus</keyword>
<comment type="function">
    <text evidence="5">Component of the proteasome, a multicatalytic proteinase complex which is characterized by its ability to cleave peptides with Arg, Phe, Tyr, Leu, and Glu adjacent to the leaving group at neutral or slightly basic pH. The proteasome has an ATP-dependent proteolytic activity.</text>
</comment>
<dbReference type="PANTHER" id="PTHR32194:SF2">
    <property type="entry name" value="PROTEASOME SUBUNIT BETA TYPE-1"/>
    <property type="match status" value="1"/>
</dbReference>
<dbReference type="Pfam" id="PF00227">
    <property type="entry name" value="Proteasome"/>
    <property type="match status" value="1"/>
</dbReference>
<dbReference type="GO" id="GO:0019774">
    <property type="term" value="C:proteasome core complex, beta-subunit complex"/>
    <property type="evidence" value="ECO:0007669"/>
    <property type="project" value="UniProtKB-ARBA"/>
</dbReference>
<keyword evidence="1 5" id="KW-0963">Cytoplasm</keyword>
<comment type="similarity">
    <text evidence="5">Belongs to the peptidase T1B family.</text>
</comment>
<dbReference type="GO" id="GO:0051603">
    <property type="term" value="P:proteolysis involved in protein catabolic process"/>
    <property type="evidence" value="ECO:0007669"/>
    <property type="project" value="InterPro"/>
</dbReference>
<gene>
    <name evidence="6" type="ORF">DB88DRAFT_496083</name>
</gene>
<dbReference type="GO" id="GO:0005634">
    <property type="term" value="C:nucleus"/>
    <property type="evidence" value="ECO:0007669"/>
    <property type="project" value="UniProtKB-SubCell"/>
</dbReference>